<evidence type="ECO:0000256" key="1">
    <source>
        <dbReference type="ARBA" id="ARBA00010364"/>
    </source>
</evidence>
<dbReference type="STRING" id="1798406.A3A04_01860"/>
<dbReference type="InterPro" id="IPR036591">
    <property type="entry name" value="YggU-like_sf"/>
</dbReference>
<accession>A0A1G1ZJN4</accession>
<dbReference type="InterPro" id="IPR003746">
    <property type="entry name" value="DUF167"/>
</dbReference>
<evidence type="ECO:0000313" key="3">
    <source>
        <dbReference type="Proteomes" id="UP000178517"/>
    </source>
</evidence>
<organism evidence="2 3">
    <name type="scientific">Candidatus Harrisonbacteria bacterium RIFCSPLOWO2_01_FULL_40_28</name>
    <dbReference type="NCBI Taxonomy" id="1798406"/>
    <lineage>
        <taxon>Bacteria</taxon>
        <taxon>Candidatus Harrisoniibacteriota</taxon>
    </lineage>
</organism>
<dbReference type="Gene3D" id="3.30.1200.10">
    <property type="entry name" value="YggU-like"/>
    <property type="match status" value="1"/>
</dbReference>
<proteinExistence type="inferred from homology"/>
<dbReference type="NCBIfam" id="TIGR00251">
    <property type="entry name" value="DUF167 family protein"/>
    <property type="match status" value="1"/>
</dbReference>
<protein>
    <submittedName>
        <fullName evidence="2">Uncharacterized protein</fullName>
    </submittedName>
</protein>
<sequence length="74" mass="8512">MRIYIQAKPDAYEDKIEKIDETHFVILVKEPPIKGLANRAIGRLLAEHFNTSPSRIRLISGFSSRQKVFEIDEA</sequence>
<comment type="caution">
    <text evidence="2">The sequence shown here is derived from an EMBL/GenBank/DDBJ whole genome shotgun (WGS) entry which is preliminary data.</text>
</comment>
<dbReference type="EMBL" id="MHJI01000031">
    <property type="protein sequence ID" value="OGY64838.1"/>
    <property type="molecule type" value="Genomic_DNA"/>
</dbReference>
<reference evidence="2 3" key="1">
    <citation type="journal article" date="2016" name="Nat. Commun.">
        <title>Thousands of microbial genomes shed light on interconnected biogeochemical processes in an aquifer system.</title>
        <authorList>
            <person name="Anantharaman K."/>
            <person name="Brown C.T."/>
            <person name="Hug L.A."/>
            <person name="Sharon I."/>
            <person name="Castelle C.J."/>
            <person name="Probst A.J."/>
            <person name="Thomas B.C."/>
            <person name="Singh A."/>
            <person name="Wilkins M.J."/>
            <person name="Karaoz U."/>
            <person name="Brodie E.L."/>
            <person name="Williams K.H."/>
            <person name="Hubbard S.S."/>
            <person name="Banfield J.F."/>
        </authorList>
    </citation>
    <scope>NUCLEOTIDE SEQUENCE [LARGE SCALE GENOMIC DNA]</scope>
</reference>
<dbReference type="AlphaFoldDB" id="A0A1G1ZJN4"/>
<dbReference type="Proteomes" id="UP000178517">
    <property type="component" value="Unassembled WGS sequence"/>
</dbReference>
<dbReference type="Pfam" id="PF02594">
    <property type="entry name" value="DUF167"/>
    <property type="match status" value="1"/>
</dbReference>
<comment type="similarity">
    <text evidence="1">Belongs to the UPF0235 family.</text>
</comment>
<name>A0A1G1ZJN4_9BACT</name>
<dbReference type="SUPFAM" id="SSF69786">
    <property type="entry name" value="YggU-like"/>
    <property type="match status" value="1"/>
</dbReference>
<dbReference type="SMART" id="SM01152">
    <property type="entry name" value="DUF167"/>
    <property type="match status" value="1"/>
</dbReference>
<gene>
    <name evidence="2" type="ORF">A3A04_01860</name>
</gene>
<evidence type="ECO:0000313" key="2">
    <source>
        <dbReference type="EMBL" id="OGY64838.1"/>
    </source>
</evidence>